<dbReference type="AlphaFoldDB" id="E0R9B1"/>
<dbReference type="EMBL" id="CM000957">
    <property type="protein sequence ID" value="EFL92830.1"/>
    <property type="molecule type" value="Genomic_DNA"/>
</dbReference>
<accession>E0R9B1</accession>
<keyword evidence="1" id="KW-0614">Plasmid</keyword>
<name>E0R9B1_9ENTR</name>
<keyword evidence="2" id="KW-1185">Reference proteome</keyword>
<evidence type="ECO:0000313" key="2">
    <source>
        <dbReference type="Proteomes" id="UP000005726"/>
    </source>
</evidence>
<dbReference type="HOGENOM" id="CLU_2599522_0_0_6"/>
<proteinExistence type="predicted"/>
<sequence>MHQLRVPAMLAGAVDIALNDDGLGVVEQQLMRRSTEKPERRLNAVTPGSGVLVAVELDESRPGSNPTWRRRPVVGYARV</sequence>
<evidence type="ECO:0000313" key="1">
    <source>
        <dbReference type="EMBL" id="EFL92830.1"/>
    </source>
</evidence>
<protein>
    <submittedName>
        <fullName evidence="1">Uncharacterized protein</fullName>
    </submittedName>
</protein>
<organism evidence="1 2">
    <name type="scientific">Candidatus Regiella insecticola LSR1</name>
    <dbReference type="NCBI Taxonomy" id="663321"/>
    <lineage>
        <taxon>Bacteria</taxon>
        <taxon>Pseudomonadati</taxon>
        <taxon>Pseudomonadota</taxon>
        <taxon>Gammaproteobacteria</taxon>
        <taxon>Enterobacterales</taxon>
        <taxon>Enterobacteriaceae</taxon>
        <taxon>aphid secondary symbionts</taxon>
        <taxon>Candidatus Regiella</taxon>
    </lineage>
</organism>
<gene>
    <name evidence="1" type="ORF">REG_p0029</name>
</gene>
<dbReference type="Proteomes" id="UP000005726">
    <property type="component" value="Plasmid pRILSR1"/>
</dbReference>
<reference evidence="1 2" key="1">
    <citation type="journal article" date="2009" name="Environ. Microbiol.">
        <title>Dynamics of genome evolution in facultative symbionts of aphids.</title>
        <authorList>
            <person name="Degnan P.H."/>
            <person name="Leonardo T.E."/>
            <person name="Cass B.N."/>
            <person name="Hurwitz B."/>
            <person name="Stern D."/>
            <person name="Gibbs R.A."/>
            <person name="Richards S."/>
            <person name="Moran N.A."/>
        </authorList>
    </citation>
    <scope>NUCLEOTIDE SEQUENCE [LARGE SCALE GENOMIC DNA]</scope>
    <source>
        <strain evidence="1 2">LSR1</strain>
        <plasmid evidence="1">pRILSR1</plasmid>
    </source>
</reference>
<geneLocation type="plasmid" evidence="1 2">
    <name>pRILSR1</name>
</geneLocation>